<dbReference type="Pfam" id="PF00931">
    <property type="entry name" value="NB-ARC"/>
    <property type="match status" value="1"/>
</dbReference>
<dbReference type="InterPro" id="IPR019734">
    <property type="entry name" value="TPR_rpt"/>
</dbReference>
<name>A0A173U5S2_9FIRM</name>
<proteinExistence type="predicted"/>
<dbReference type="EMBL" id="CYXM01000008">
    <property type="protein sequence ID" value="CUN10271.1"/>
    <property type="molecule type" value="Genomic_DNA"/>
</dbReference>
<dbReference type="PROSITE" id="PS50005">
    <property type="entry name" value="TPR"/>
    <property type="match status" value="4"/>
</dbReference>
<dbReference type="InterPro" id="IPR011990">
    <property type="entry name" value="TPR-like_helical_dom_sf"/>
</dbReference>
<dbReference type="InterPro" id="IPR056681">
    <property type="entry name" value="DUF7779"/>
</dbReference>
<dbReference type="OrthoDB" id="9816462at2"/>
<keyword evidence="2 3" id="KW-0802">TPR repeat</keyword>
<dbReference type="Pfam" id="PF13424">
    <property type="entry name" value="TPR_12"/>
    <property type="match status" value="4"/>
</dbReference>
<evidence type="ECO:0000256" key="3">
    <source>
        <dbReference type="PROSITE-ProRule" id="PRU00339"/>
    </source>
</evidence>
<dbReference type="PANTHER" id="PTHR45641:SF19">
    <property type="entry name" value="NEPHROCYSTIN-3"/>
    <property type="match status" value="1"/>
</dbReference>
<reference evidence="6 7" key="1">
    <citation type="submission" date="2015-09" db="EMBL/GenBank/DDBJ databases">
        <authorList>
            <consortium name="Pathogen Informatics"/>
        </authorList>
    </citation>
    <scope>NUCLEOTIDE SEQUENCE [LARGE SCALE GENOMIC DNA]</scope>
    <source>
        <strain evidence="6 7">2789STDY5834968</strain>
    </source>
</reference>
<feature type="repeat" description="TPR" evidence="3">
    <location>
        <begin position="601"/>
        <end position="634"/>
    </location>
</feature>
<dbReference type="PANTHER" id="PTHR45641">
    <property type="entry name" value="TETRATRICOPEPTIDE REPEAT PROTEIN (AFU_ORTHOLOGUE AFUA_6G03870)"/>
    <property type="match status" value="1"/>
</dbReference>
<dbReference type="AlphaFoldDB" id="A0A173U5S2"/>
<accession>A0A173U5S2</accession>
<dbReference type="GO" id="GO:0043531">
    <property type="term" value="F:ADP binding"/>
    <property type="evidence" value="ECO:0007669"/>
    <property type="project" value="InterPro"/>
</dbReference>
<dbReference type="RefSeq" id="WP_055238197.1">
    <property type="nucleotide sequence ID" value="NZ_CYXM01000008.1"/>
</dbReference>
<feature type="repeat" description="TPR" evidence="3">
    <location>
        <begin position="727"/>
        <end position="760"/>
    </location>
</feature>
<dbReference type="Gene3D" id="1.25.40.10">
    <property type="entry name" value="Tetratricopeptide repeat domain"/>
    <property type="match status" value="2"/>
</dbReference>
<dbReference type="SUPFAM" id="SSF52540">
    <property type="entry name" value="P-loop containing nucleoside triphosphate hydrolases"/>
    <property type="match status" value="1"/>
</dbReference>
<evidence type="ECO:0000259" key="5">
    <source>
        <dbReference type="Pfam" id="PF25000"/>
    </source>
</evidence>
<dbReference type="Gene3D" id="3.40.50.300">
    <property type="entry name" value="P-loop containing nucleotide triphosphate hydrolases"/>
    <property type="match status" value="1"/>
</dbReference>
<feature type="repeat" description="TPR" evidence="3">
    <location>
        <begin position="643"/>
        <end position="676"/>
    </location>
</feature>
<keyword evidence="1" id="KW-0677">Repeat</keyword>
<evidence type="ECO:0000259" key="4">
    <source>
        <dbReference type="Pfam" id="PF00931"/>
    </source>
</evidence>
<evidence type="ECO:0000313" key="7">
    <source>
        <dbReference type="Proteomes" id="UP000095673"/>
    </source>
</evidence>
<evidence type="ECO:0000256" key="1">
    <source>
        <dbReference type="ARBA" id="ARBA00022737"/>
    </source>
</evidence>
<gene>
    <name evidence="6" type="primary">afsR</name>
    <name evidence="6" type="ORF">ERS852580_01999</name>
</gene>
<dbReference type="InterPro" id="IPR027417">
    <property type="entry name" value="P-loop_NTPase"/>
</dbReference>
<sequence>MLTFAKLANELIYATKLTNEDLVNILLACVYEPLDLKDKNGNPYYAGKGECSYLLKGKRDVKLEIQRGTSKKEVIDHAEAYFESFLISKILPSLLDDFLENMRTIITYDASISEPKKEKLLSIANKGSLANFLANVCLYVISRPNTFQDETMCTNNLPEQNKYFSGRVDVLEYIDSLFNKEKKDTISICQTISGLGGIGKTQLSIQYAYNYHYKYKTCIWFVDAESSSSIYNSFSVFVQQFNLFLPKNYNTKDLQRAIKAWLSENRGWLVILDNLENVDTILPYLPDKINGQILITTRNTRLDYGTPFLLNVFDLNEALIFMKKRLSNTNECKMEYYKYKDFSEKSTVLIKRLGYLPLALEQAAAYIKEVRCSISDYLELLNQSSVDAFSDKYASPEYYTSIVTSTWNISFAALEDSSQQLLNLCAYMGADNIPVNFFAEMRDLLPDPLKNALSKQLTLNRVVTGLRTYSLASGTVEYINIHRLVQEVIRKHLEIEEGNNSGVNRWLQLDFNMLESYLPTSCEEAYGVSQFMPIAIHAESIADHYSILVKTKSLKLKIANLYDKIGDCYDDCGIFDNAFRNYTSSLHIKELYLGKKHSETAIQYDNIGLLYTRTGDYWEAVKWHKKAIHILESSLGKKSLDTATAYNNLGLALVKNGDYDKGISWYQKCIDIELKTLGDDHIEIAADYNNMGEAYHQKHDEESALKYLKLALEIKEKQIGCMNSNIAITYNNLGSVYWRLKQYDNAIKYTQKSLNIYKRIYGEKHPNFALEMANLASILADMGDLEKARHDYMIAIEVGISSLGLSHPETAKTIDGMGTTYLSDGQIKFALPYFLLAYKLLTGSLNQKHSDVMLVYNHLQIVHQKMEIIQPFENWLSIQLENSIQELETEIQNNNFCTNFIKE</sequence>
<dbReference type="Proteomes" id="UP000095673">
    <property type="component" value="Unassembled WGS sequence"/>
</dbReference>
<organism evidence="6 7">
    <name type="scientific">Agathobacter rectalis</name>
    <dbReference type="NCBI Taxonomy" id="39491"/>
    <lineage>
        <taxon>Bacteria</taxon>
        <taxon>Bacillati</taxon>
        <taxon>Bacillota</taxon>
        <taxon>Clostridia</taxon>
        <taxon>Lachnospirales</taxon>
        <taxon>Lachnospiraceae</taxon>
        <taxon>Agathobacter</taxon>
    </lineage>
</organism>
<evidence type="ECO:0000313" key="6">
    <source>
        <dbReference type="EMBL" id="CUN10271.1"/>
    </source>
</evidence>
<feature type="domain" description="NB-ARC" evidence="4">
    <location>
        <begin position="175"/>
        <end position="302"/>
    </location>
</feature>
<feature type="domain" description="DUF7779" evidence="5">
    <location>
        <begin position="410"/>
        <end position="496"/>
    </location>
</feature>
<feature type="repeat" description="TPR" evidence="3">
    <location>
        <begin position="685"/>
        <end position="718"/>
    </location>
</feature>
<protein>
    <submittedName>
        <fullName evidence="6">Regulatory protein AfsR</fullName>
    </submittedName>
</protein>
<dbReference type="Pfam" id="PF25000">
    <property type="entry name" value="DUF7779"/>
    <property type="match status" value="1"/>
</dbReference>
<dbReference type="SMART" id="SM00028">
    <property type="entry name" value="TPR"/>
    <property type="match status" value="7"/>
</dbReference>
<dbReference type="InterPro" id="IPR002182">
    <property type="entry name" value="NB-ARC"/>
</dbReference>
<evidence type="ECO:0000256" key="2">
    <source>
        <dbReference type="ARBA" id="ARBA00022803"/>
    </source>
</evidence>
<dbReference type="SUPFAM" id="SSF81901">
    <property type="entry name" value="HCP-like"/>
    <property type="match status" value="1"/>
</dbReference>